<dbReference type="AlphaFoldDB" id="A0A4S4K800"/>
<keyword evidence="1" id="KW-0677">Repeat</keyword>
<dbReference type="Gene3D" id="3.40.50.300">
    <property type="entry name" value="P-loop containing nucleotide triphosphate hydrolases"/>
    <property type="match status" value="1"/>
</dbReference>
<evidence type="ECO:0000256" key="2">
    <source>
        <dbReference type="SAM" id="Phobius"/>
    </source>
</evidence>
<keyword evidence="2" id="KW-0812">Transmembrane</keyword>
<dbReference type="InterPro" id="IPR027417">
    <property type="entry name" value="P-loop_NTPase"/>
</dbReference>
<accession>A0A4S4K800</accession>
<organism evidence="4 5">
    <name type="scientific">Hermanssonia centrifuga</name>
    <dbReference type="NCBI Taxonomy" id="98765"/>
    <lineage>
        <taxon>Eukaryota</taxon>
        <taxon>Fungi</taxon>
        <taxon>Dikarya</taxon>
        <taxon>Basidiomycota</taxon>
        <taxon>Agaricomycotina</taxon>
        <taxon>Agaricomycetes</taxon>
        <taxon>Polyporales</taxon>
        <taxon>Meruliaceae</taxon>
        <taxon>Hermanssonia</taxon>
    </lineage>
</organism>
<keyword evidence="2" id="KW-1133">Transmembrane helix</keyword>
<dbReference type="InterPro" id="IPR007111">
    <property type="entry name" value="NACHT_NTPase"/>
</dbReference>
<dbReference type="SMART" id="SM00382">
    <property type="entry name" value="AAA"/>
    <property type="match status" value="1"/>
</dbReference>
<name>A0A4S4K800_9APHY</name>
<dbReference type="EMBL" id="SGPJ01000622">
    <property type="protein sequence ID" value="THG93580.1"/>
    <property type="molecule type" value="Genomic_DNA"/>
</dbReference>
<feature type="domain" description="NACHT" evidence="3">
    <location>
        <begin position="233"/>
        <end position="378"/>
    </location>
</feature>
<evidence type="ECO:0000313" key="4">
    <source>
        <dbReference type="EMBL" id="THG93580.1"/>
    </source>
</evidence>
<dbReference type="Pfam" id="PF24883">
    <property type="entry name" value="NPHP3_N"/>
    <property type="match status" value="1"/>
</dbReference>
<protein>
    <recommendedName>
        <fullName evidence="3">NACHT domain-containing protein</fullName>
    </recommendedName>
</protein>
<dbReference type="InterPro" id="IPR003593">
    <property type="entry name" value="AAA+_ATPase"/>
</dbReference>
<proteinExistence type="predicted"/>
<gene>
    <name evidence="4" type="ORF">EW026_g7692</name>
</gene>
<sequence>MVRAKEVGGELLEGADIVEEALSPIVKKTDFSAFIKNVEVFVGIVDTIAEVHPYAKMAWLLVKGVYTIVQDQIHRDDKVKDLFLQMASLYEIVENLRLQLEDGGIKSSTELLSRISKQTVNCCYFIRDYASPGLMKRMAKSTFATVDKRILEYTDAFKSLKDEFHGNLHVETRVIVSLVLKGVERLETTVDLNDMSYYPSSLGPSKRCLFGTREEPLERMTTWANSDSQDHPSILVLTGPAGTGKSALAHTMAHQFRELERLGSSFGFDRNESTRSIKLLFPTIARDLADLNDDIRNALWAAVGKSKEIRMTQDLSLQFENLIAKPLKSIVLSGPVLVVIDALDECGDAGTREQLLSILKTCADNFPPNLRLLITTRPEDDILTHLQDAPHILIWRLDNISSSIETSEDIRLYTHYHLISSRKPKLDGIDDECCRRLVTMSQGLFQWASVACSQIIGTGKPGLTARERYELLVKGSSGPRVDQERLLDKLYLQVLRQLFTEESTGALELARFRSALVAVLTSFEPMTLESLNNLRKASNDAGEPYVDAKVVLQYLGSLLSGVTASESYIPIRPLHTSFRDFLTTKQRSFEFSVDVAELQAHERLCLASLRIMKRDLAFNICKLESSYVMNEDILDLPKRIRDYIPERLSYSCRFWARHLDVALPNGMALEIPRQIRELLEPFINEKLLFWLEVLSVLGGVALALSAFAIVARVLKSVSAVFLES</sequence>
<dbReference type="InterPro" id="IPR056884">
    <property type="entry name" value="NPHP3-like_N"/>
</dbReference>
<reference evidence="4 5" key="1">
    <citation type="submission" date="2019-02" db="EMBL/GenBank/DDBJ databases">
        <title>Genome sequencing of the rare red list fungi Phlebia centrifuga.</title>
        <authorList>
            <person name="Buettner E."/>
            <person name="Kellner H."/>
        </authorList>
    </citation>
    <scope>NUCLEOTIDE SEQUENCE [LARGE SCALE GENOMIC DNA]</scope>
    <source>
        <strain evidence="4 5">DSM 108282</strain>
    </source>
</reference>
<comment type="caution">
    <text evidence="4">The sequence shown here is derived from an EMBL/GenBank/DDBJ whole genome shotgun (WGS) entry which is preliminary data.</text>
</comment>
<feature type="transmembrane region" description="Helical" evidence="2">
    <location>
        <begin position="687"/>
        <end position="714"/>
    </location>
</feature>
<dbReference type="PANTHER" id="PTHR10039">
    <property type="entry name" value="AMELOGENIN"/>
    <property type="match status" value="1"/>
</dbReference>
<keyword evidence="2" id="KW-0472">Membrane</keyword>
<evidence type="ECO:0000313" key="5">
    <source>
        <dbReference type="Proteomes" id="UP000309038"/>
    </source>
</evidence>
<dbReference type="PROSITE" id="PS50837">
    <property type="entry name" value="NACHT"/>
    <property type="match status" value="1"/>
</dbReference>
<evidence type="ECO:0000259" key="3">
    <source>
        <dbReference type="PROSITE" id="PS50837"/>
    </source>
</evidence>
<evidence type="ECO:0000256" key="1">
    <source>
        <dbReference type="ARBA" id="ARBA00022737"/>
    </source>
</evidence>
<dbReference type="PANTHER" id="PTHR10039:SF16">
    <property type="entry name" value="GPI INOSITOL-DEACYLASE"/>
    <property type="match status" value="1"/>
</dbReference>
<dbReference type="SUPFAM" id="SSF52540">
    <property type="entry name" value="P-loop containing nucleoside triphosphate hydrolases"/>
    <property type="match status" value="1"/>
</dbReference>
<keyword evidence="5" id="KW-1185">Reference proteome</keyword>
<dbReference type="Proteomes" id="UP000309038">
    <property type="component" value="Unassembled WGS sequence"/>
</dbReference>